<feature type="region of interest" description="Disordered" evidence="1">
    <location>
        <begin position="174"/>
        <end position="209"/>
    </location>
</feature>
<comment type="caution">
    <text evidence="2">The sequence shown here is derived from an EMBL/GenBank/DDBJ whole genome shotgun (WGS) entry which is preliminary data.</text>
</comment>
<protein>
    <submittedName>
        <fullName evidence="2">Uncharacterized protein</fullName>
    </submittedName>
</protein>
<keyword evidence="3" id="KW-1185">Reference proteome</keyword>
<evidence type="ECO:0000313" key="3">
    <source>
        <dbReference type="Proteomes" id="UP001292094"/>
    </source>
</evidence>
<dbReference type="EMBL" id="JAWZYT010002073">
    <property type="protein sequence ID" value="KAK4306906.1"/>
    <property type="molecule type" value="Genomic_DNA"/>
</dbReference>
<gene>
    <name evidence="2" type="ORF">Pmani_021300</name>
</gene>
<proteinExistence type="predicted"/>
<dbReference type="Proteomes" id="UP001292094">
    <property type="component" value="Unassembled WGS sequence"/>
</dbReference>
<sequence length="209" mass="23485">MWYKWNEKVQDDNVVDEGEEEIWRNMKGGEIGGSRRGGTGLREMLTQGGRKGRREGRVAHITPSCPLTQPRPLKPNTLTPLPHPYTVLLTRPHPFQPITLIITLAFPSYFEPTELNHILATQTHLFFLPSFLTLHPTLHLTNNIYYNYIPVHFTSYNPITTHITSTLARHLTSSNPITTHNIPSHSHSTPGQHLTTGSRLKTGGGRGSS</sequence>
<dbReference type="AlphaFoldDB" id="A0AAE1U3D0"/>
<reference evidence="2" key="1">
    <citation type="submission" date="2023-11" db="EMBL/GenBank/DDBJ databases">
        <title>Genome assemblies of two species of porcelain crab, Petrolisthes cinctipes and Petrolisthes manimaculis (Anomura: Porcellanidae).</title>
        <authorList>
            <person name="Angst P."/>
        </authorList>
    </citation>
    <scope>NUCLEOTIDE SEQUENCE</scope>
    <source>
        <strain evidence="2">PB745_02</strain>
        <tissue evidence="2">Gill</tissue>
    </source>
</reference>
<evidence type="ECO:0000313" key="2">
    <source>
        <dbReference type="EMBL" id="KAK4306906.1"/>
    </source>
</evidence>
<evidence type="ECO:0000256" key="1">
    <source>
        <dbReference type="SAM" id="MobiDB-lite"/>
    </source>
</evidence>
<organism evidence="2 3">
    <name type="scientific">Petrolisthes manimaculis</name>
    <dbReference type="NCBI Taxonomy" id="1843537"/>
    <lineage>
        <taxon>Eukaryota</taxon>
        <taxon>Metazoa</taxon>
        <taxon>Ecdysozoa</taxon>
        <taxon>Arthropoda</taxon>
        <taxon>Crustacea</taxon>
        <taxon>Multicrustacea</taxon>
        <taxon>Malacostraca</taxon>
        <taxon>Eumalacostraca</taxon>
        <taxon>Eucarida</taxon>
        <taxon>Decapoda</taxon>
        <taxon>Pleocyemata</taxon>
        <taxon>Anomura</taxon>
        <taxon>Galatheoidea</taxon>
        <taxon>Porcellanidae</taxon>
        <taxon>Petrolisthes</taxon>
    </lineage>
</organism>
<name>A0AAE1U3D0_9EUCA</name>
<feature type="compositionally biased region" description="Polar residues" evidence="1">
    <location>
        <begin position="174"/>
        <end position="199"/>
    </location>
</feature>
<accession>A0AAE1U3D0</accession>